<evidence type="ECO:0000313" key="1">
    <source>
        <dbReference type="EMBL" id="SHG84295.1"/>
    </source>
</evidence>
<dbReference type="EMBL" id="FQWQ01000001">
    <property type="protein sequence ID" value="SHG84295.1"/>
    <property type="molecule type" value="Genomic_DNA"/>
</dbReference>
<evidence type="ECO:0000313" key="2">
    <source>
        <dbReference type="Proteomes" id="UP000184212"/>
    </source>
</evidence>
<name>A0A1M5N4B7_9BACT</name>
<dbReference type="STRING" id="947013.SAMN04488109_2093"/>
<gene>
    <name evidence="1" type="ORF">SAMN04488109_2093</name>
</gene>
<dbReference type="Proteomes" id="UP000184212">
    <property type="component" value="Unassembled WGS sequence"/>
</dbReference>
<organism evidence="1 2">
    <name type="scientific">Chryseolinea serpens</name>
    <dbReference type="NCBI Taxonomy" id="947013"/>
    <lineage>
        <taxon>Bacteria</taxon>
        <taxon>Pseudomonadati</taxon>
        <taxon>Bacteroidota</taxon>
        <taxon>Cytophagia</taxon>
        <taxon>Cytophagales</taxon>
        <taxon>Fulvivirgaceae</taxon>
        <taxon>Chryseolinea</taxon>
    </lineage>
</organism>
<dbReference type="AlphaFoldDB" id="A0A1M5N4B7"/>
<proteinExistence type="predicted"/>
<dbReference type="RefSeq" id="WP_178377072.1">
    <property type="nucleotide sequence ID" value="NZ_FQWQ01000001.1"/>
</dbReference>
<protein>
    <submittedName>
        <fullName evidence="1">Uncharacterized protein</fullName>
    </submittedName>
</protein>
<accession>A0A1M5N4B7</accession>
<sequence length="49" mass="6010">MENRINLTPSVNDYLRRFYVAQNNLHQLIKEERLQKRIQKSKRLLLKAE</sequence>
<reference evidence="1 2" key="1">
    <citation type="submission" date="2016-11" db="EMBL/GenBank/DDBJ databases">
        <authorList>
            <person name="Jaros S."/>
            <person name="Januszkiewicz K."/>
            <person name="Wedrychowicz H."/>
        </authorList>
    </citation>
    <scope>NUCLEOTIDE SEQUENCE [LARGE SCALE GENOMIC DNA]</scope>
    <source>
        <strain evidence="1 2">DSM 24574</strain>
    </source>
</reference>
<keyword evidence="2" id="KW-1185">Reference proteome</keyword>